<accession>A0ACB8I711</accession>
<sequence length="310" mass="35239">MDPSRISLRPYNLSDVDDFLLWASDDRVTRYLRWDEITSREEALAYLEMVAIPHPWRRSICLDDRSIGYISIKPESGDDRCRAHIGYAVAAEYWGHGMATLALKMAVSKVFDEIPDLVRLHALVELENKASQRVLEKVGFVKEGLLRKYGFCKVQLIYNNLINIRIDLLMRDSGYALPTIRISARSTSPRSGSLLVCFLLQVFLRPQKQVRARRLFSRRKPSEPQVRYEGSGNACHRSYGFLEIGLADDVLVDEQDISAPAPPDTRLLRDTPVRRTLPSDICSSCLVSSTYFSQTSVPQFLVLGNVVDQQ</sequence>
<dbReference type="EMBL" id="CM039178">
    <property type="protein sequence ID" value="KAH9682588.1"/>
    <property type="molecule type" value="Genomic_DNA"/>
</dbReference>
<dbReference type="Proteomes" id="UP000829398">
    <property type="component" value="Chromosome 9"/>
</dbReference>
<evidence type="ECO:0000313" key="2">
    <source>
        <dbReference type="Proteomes" id="UP000829398"/>
    </source>
</evidence>
<keyword evidence="2" id="KW-1185">Reference proteome</keyword>
<reference evidence="2" key="1">
    <citation type="journal article" date="2023" name="Hortic. Res.">
        <title>A chromosome-level phased genome enabling allele-level studies in sweet orange: a case study on citrus Huanglongbing tolerance.</title>
        <authorList>
            <person name="Wu B."/>
            <person name="Yu Q."/>
            <person name="Deng Z."/>
            <person name="Duan Y."/>
            <person name="Luo F."/>
            <person name="Gmitter F. Jr."/>
        </authorList>
    </citation>
    <scope>NUCLEOTIDE SEQUENCE [LARGE SCALE GENOMIC DNA]</scope>
    <source>
        <strain evidence="2">cv. Valencia</strain>
    </source>
</reference>
<name>A0ACB8I711_CITSI</name>
<proteinExistence type="predicted"/>
<comment type="caution">
    <text evidence="1">The sequence shown here is derived from an EMBL/GenBank/DDBJ whole genome shotgun (WGS) entry which is preliminary data.</text>
</comment>
<protein>
    <submittedName>
        <fullName evidence="1">N-acetyltransferase domain-containing protein</fullName>
    </submittedName>
</protein>
<organism evidence="1 2">
    <name type="scientific">Citrus sinensis</name>
    <name type="common">Sweet orange</name>
    <name type="synonym">Citrus aurantium var. sinensis</name>
    <dbReference type="NCBI Taxonomy" id="2711"/>
    <lineage>
        <taxon>Eukaryota</taxon>
        <taxon>Viridiplantae</taxon>
        <taxon>Streptophyta</taxon>
        <taxon>Embryophyta</taxon>
        <taxon>Tracheophyta</taxon>
        <taxon>Spermatophyta</taxon>
        <taxon>Magnoliopsida</taxon>
        <taxon>eudicotyledons</taxon>
        <taxon>Gunneridae</taxon>
        <taxon>Pentapetalae</taxon>
        <taxon>rosids</taxon>
        <taxon>malvids</taxon>
        <taxon>Sapindales</taxon>
        <taxon>Rutaceae</taxon>
        <taxon>Aurantioideae</taxon>
        <taxon>Citrus</taxon>
    </lineage>
</organism>
<evidence type="ECO:0000313" key="1">
    <source>
        <dbReference type="EMBL" id="KAH9682588.1"/>
    </source>
</evidence>
<gene>
    <name evidence="1" type="ORF">KPL71_027406</name>
</gene>